<evidence type="ECO:0000256" key="13">
    <source>
        <dbReference type="PROSITE-ProRule" id="PRU10144"/>
    </source>
</evidence>
<keyword evidence="5 12" id="KW-0812">Transmembrane</keyword>
<dbReference type="InterPro" id="IPR039426">
    <property type="entry name" value="TonB-dep_rcpt-like"/>
</dbReference>
<evidence type="ECO:0000259" key="16">
    <source>
        <dbReference type="Pfam" id="PF00593"/>
    </source>
</evidence>
<evidence type="ECO:0000256" key="15">
    <source>
        <dbReference type="SAM" id="SignalP"/>
    </source>
</evidence>
<dbReference type="PROSITE" id="PS52016">
    <property type="entry name" value="TONB_DEPENDENT_REC_3"/>
    <property type="match status" value="1"/>
</dbReference>
<evidence type="ECO:0000256" key="2">
    <source>
        <dbReference type="ARBA" id="ARBA00022448"/>
    </source>
</evidence>
<keyword evidence="18" id="KW-0675">Receptor</keyword>
<accession>A0A2P2E9U5</accession>
<comment type="similarity">
    <text evidence="12 14">Belongs to the TonB-dependent receptor family.</text>
</comment>
<evidence type="ECO:0000256" key="5">
    <source>
        <dbReference type="ARBA" id="ARBA00022692"/>
    </source>
</evidence>
<keyword evidence="6 15" id="KW-0732">Signal</keyword>
<evidence type="ECO:0000256" key="3">
    <source>
        <dbReference type="ARBA" id="ARBA00022452"/>
    </source>
</evidence>
<dbReference type="Pfam" id="PF00593">
    <property type="entry name" value="TonB_dep_Rec_b-barrel"/>
    <property type="match status" value="1"/>
</dbReference>
<dbReference type="InterPro" id="IPR012910">
    <property type="entry name" value="Plug_dom"/>
</dbReference>
<keyword evidence="9 14" id="KW-0798">TonB box</keyword>
<evidence type="ECO:0000256" key="1">
    <source>
        <dbReference type="ARBA" id="ARBA00004571"/>
    </source>
</evidence>
<feature type="chain" id="PRO_5015190079" evidence="15">
    <location>
        <begin position="30"/>
        <end position="846"/>
    </location>
</feature>
<evidence type="ECO:0000256" key="6">
    <source>
        <dbReference type="ARBA" id="ARBA00022729"/>
    </source>
</evidence>
<feature type="short sequence motif" description="TonB C-terminal box" evidence="13">
    <location>
        <begin position="829"/>
        <end position="846"/>
    </location>
</feature>
<dbReference type="Pfam" id="PF07715">
    <property type="entry name" value="Plug"/>
    <property type="match status" value="1"/>
</dbReference>
<evidence type="ECO:0000256" key="14">
    <source>
        <dbReference type="RuleBase" id="RU003357"/>
    </source>
</evidence>
<evidence type="ECO:0000313" key="18">
    <source>
        <dbReference type="EMBL" id="GBF57832.1"/>
    </source>
</evidence>
<keyword evidence="2 12" id="KW-0813">Transport</keyword>
<dbReference type="AlphaFoldDB" id="A0A2P2E9U5"/>
<dbReference type="PROSITE" id="PS01156">
    <property type="entry name" value="TONB_DEPENDENT_REC_2"/>
    <property type="match status" value="1"/>
</dbReference>
<dbReference type="InterPro" id="IPR036942">
    <property type="entry name" value="Beta-barrel_TonB_sf"/>
</dbReference>
<evidence type="ECO:0000256" key="9">
    <source>
        <dbReference type="ARBA" id="ARBA00023077"/>
    </source>
</evidence>
<feature type="signal peptide" evidence="15">
    <location>
        <begin position="1"/>
        <end position="29"/>
    </location>
</feature>
<feature type="domain" description="TonB-dependent receptor plug" evidence="17">
    <location>
        <begin position="59"/>
        <end position="166"/>
    </location>
</feature>
<keyword evidence="8" id="KW-0406">Ion transport</keyword>
<evidence type="ECO:0000256" key="10">
    <source>
        <dbReference type="ARBA" id="ARBA00023136"/>
    </source>
</evidence>
<dbReference type="Proteomes" id="UP000245086">
    <property type="component" value="Unassembled WGS sequence"/>
</dbReference>
<gene>
    <name evidence="18" type="primary">pupA</name>
    <name evidence="18" type="ORF">PbB2_01502</name>
</gene>
<evidence type="ECO:0000259" key="17">
    <source>
        <dbReference type="Pfam" id="PF07715"/>
    </source>
</evidence>
<dbReference type="PANTHER" id="PTHR32552">
    <property type="entry name" value="FERRICHROME IRON RECEPTOR-RELATED"/>
    <property type="match status" value="1"/>
</dbReference>
<evidence type="ECO:0000313" key="19">
    <source>
        <dbReference type="Proteomes" id="UP000245086"/>
    </source>
</evidence>
<dbReference type="GO" id="GO:0015344">
    <property type="term" value="F:siderophore uptake transmembrane transporter activity"/>
    <property type="evidence" value="ECO:0007669"/>
    <property type="project" value="TreeGrafter"/>
</dbReference>
<keyword evidence="19" id="KW-1185">Reference proteome</keyword>
<keyword evidence="10 12" id="KW-0472">Membrane</keyword>
<dbReference type="SUPFAM" id="SSF56935">
    <property type="entry name" value="Porins"/>
    <property type="match status" value="1"/>
</dbReference>
<keyword evidence="11 12" id="KW-0998">Cell outer membrane</keyword>
<sequence>MSHVKRLSSGVALAALSLSLFGWSGAAFAQSTGSQQAESELVIVTAQRNRTTAGLIENEKTPKTRSTITAEYIATQPTGQTVIQSLNLVPGLNFTNSDAYGSSGGNVRLRGFDGNRISLTVDGIPLNDTGNYAIFTNQQLDGEYISRTTVNTGTTDVDSPSASATGGTINLRMRRPDDTRAFRATLSAGSSSYGRGLLIYDTGKFGPWDTTAFIGGSYQQYSKFKGPGELEKQQYNARIFQKLNDTDFVSLSFHYNENRNAFYRNGSLAQWAFYGPKFDNLASCTRVAGVAGTAQNEGSTTVASDPNFLSSADNPANASSCTNFFGLRINPSNTGNIRGSSSFQLMPNLRLTVDPTYQYVLANGGGTTVVSETDRRLRGPGATPTAAGVDLNGDGDVLDSVRLYTPNNTNTNRVGVNASLIWDINDNSRLRVAYTFDYGRHRQTGEFTRLSANGNPLNVFGGREGPKVFGADGSFLRGRDRFSIAQLNQIAIDYNGLFFEDKLRVNIGVRAPFFERQLDQRCYSQNGTSNVLCTTETPNATLANRNVTFASTGSTQYIAPYKATRKYDAVLPNISASYEFLPNNSVYASYAEGFSAPRTDNLYTPLRFVTGAILLNNAVPETTQSFDIGYRYQGQNLTTSVALWNTKYDNRIVTAFDDTLGINVDRNVGSVDLQGLDLELGWRVSKNFTAYASASFNDSELKNNVPLSATTALPTAGKKLVETPDSTYALRLQYEIDGLTLGLQGKQVSERFSTDVNDEAAPAYVVVDLDASYDFEKLGAKNTVLQLNIINLFDEGYYGNISSTNNALAIANVSTVTGTTVARSGSAPSYSLGAPRTVQVTLRTKF</sequence>
<dbReference type="EMBL" id="BFBR01000004">
    <property type="protein sequence ID" value="GBF57832.1"/>
    <property type="molecule type" value="Genomic_DNA"/>
</dbReference>
<organism evidence="18 19">
    <name type="scientific">Candidatus Phycosocius bacilliformis</name>
    <dbReference type="NCBI Taxonomy" id="1445552"/>
    <lineage>
        <taxon>Bacteria</taxon>
        <taxon>Pseudomonadati</taxon>
        <taxon>Pseudomonadota</taxon>
        <taxon>Alphaproteobacteria</taxon>
        <taxon>Caulobacterales</taxon>
        <taxon>Caulobacterales incertae sedis</taxon>
        <taxon>Candidatus Phycosocius</taxon>
    </lineage>
</organism>
<dbReference type="GO" id="GO:0009279">
    <property type="term" value="C:cell outer membrane"/>
    <property type="evidence" value="ECO:0007669"/>
    <property type="project" value="UniProtKB-SubCell"/>
</dbReference>
<keyword evidence="4" id="KW-0410">Iron transport</keyword>
<evidence type="ECO:0000256" key="12">
    <source>
        <dbReference type="PROSITE-ProRule" id="PRU01360"/>
    </source>
</evidence>
<dbReference type="RefSeq" id="WP_108984711.1">
    <property type="nucleotide sequence ID" value="NZ_BFBR01000004.1"/>
</dbReference>
<comment type="subcellular location">
    <subcellularLocation>
        <location evidence="1 12">Cell outer membrane</location>
        <topology evidence="1 12">Multi-pass membrane protein</topology>
    </subcellularLocation>
</comment>
<keyword evidence="3 12" id="KW-1134">Transmembrane beta strand</keyword>
<reference evidence="18 19" key="1">
    <citation type="journal article" date="2018" name="Genome Announc.">
        <title>Draft Genome Sequence of "Candidatus Phycosocius bacilliformis," an Alphaproteobacterial Ectosymbiont of the Hydrocarbon-Producing Green Alga Botryococcus braunii.</title>
        <authorList>
            <person name="Tanabe Y."/>
            <person name="Yamaguchi H."/>
            <person name="Watanabe M.M."/>
        </authorList>
    </citation>
    <scope>NUCLEOTIDE SEQUENCE [LARGE SCALE GENOMIC DNA]</scope>
    <source>
        <strain evidence="18 19">BOTRYCO-2</strain>
    </source>
</reference>
<dbReference type="InterPro" id="IPR037066">
    <property type="entry name" value="Plug_dom_sf"/>
</dbReference>
<dbReference type="Gene3D" id="2.170.130.10">
    <property type="entry name" value="TonB-dependent receptor, plug domain"/>
    <property type="match status" value="1"/>
</dbReference>
<protein>
    <submittedName>
        <fullName evidence="18">Ferric-pseudobactin 358 receptor</fullName>
    </submittedName>
</protein>
<dbReference type="PANTHER" id="PTHR32552:SF68">
    <property type="entry name" value="FERRICHROME OUTER MEMBRANE TRANSPORTER_PHAGE RECEPTOR"/>
    <property type="match status" value="1"/>
</dbReference>
<feature type="domain" description="TonB-dependent receptor-like beta-barrel" evidence="16">
    <location>
        <begin position="327"/>
        <end position="792"/>
    </location>
</feature>
<comment type="caution">
    <text evidence="18">The sequence shown here is derived from an EMBL/GenBank/DDBJ whole genome shotgun (WGS) entry which is preliminary data.</text>
</comment>
<evidence type="ECO:0000256" key="7">
    <source>
        <dbReference type="ARBA" id="ARBA00023004"/>
    </source>
</evidence>
<keyword evidence="7" id="KW-0408">Iron</keyword>
<name>A0A2P2E9U5_9PROT</name>
<dbReference type="InterPro" id="IPR000531">
    <property type="entry name" value="Beta-barrel_TonB"/>
</dbReference>
<evidence type="ECO:0000256" key="8">
    <source>
        <dbReference type="ARBA" id="ARBA00023065"/>
    </source>
</evidence>
<evidence type="ECO:0000256" key="4">
    <source>
        <dbReference type="ARBA" id="ARBA00022496"/>
    </source>
</evidence>
<dbReference type="OrthoDB" id="593427at2"/>
<evidence type="ECO:0000256" key="11">
    <source>
        <dbReference type="ARBA" id="ARBA00023237"/>
    </source>
</evidence>
<proteinExistence type="inferred from homology"/>
<dbReference type="Gene3D" id="2.40.170.20">
    <property type="entry name" value="TonB-dependent receptor, beta-barrel domain"/>
    <property type="match status" value="1"/>
</dbReference>
<dbReference type="InterPro" id="IPR010917">
    <property type="entry name" value="TonB_rcpt_CS"/>
</dbReference>